<dbReference type="OrthoDB" id="117970at2157"/>
<organism evidence="9 10">
    <name type="scientific">Methanomassiliicoccus intestinalis (strain Issoire-Mx1)</name>
    <dbReference type="NCBI Taxonomy" id="1295009"/>
    <lineage>
        <taxon>Archaea</taxon>
        <taxon>Methanobacteriati</taxon>
        <taxon>Thermoplasmatota</taxon>
        <taxon>Thermoplasmata</taxon>
        <taxon>Methanomassiliicoccales</taxon>
        <taxon>Methanomassiliicoccaceae</taxon>
        <taxon>Methanomassiliicoccus</taxon>
    </lineage>
</organism>
<dbReference type="GeneID" id="41323124"/>
<dbReference type="Gene3D" id="1.20.1250.20">
    <property type="entry name" value="MFS general substrate transporter like domains"/>
    <property type="match status" value="1"/>
</dbReference>
<keyword evidence="4 7" id="KW-0812">Transmembrane</keyword>
<keyword evidence="3" id="KW-0813">Transport</keyword>
<dbReference type="InterPro" id="IPR003663">
    <property type="entry name" value="Sugar/inositol_transpt"/>
</dbReference>
<dbReference type="InterPro" id="IPR050814">
    <property type="entry name" value="Myo-inositol_Transporter"/>
</dbReference>
<evidence type="ECO:0000256" key="1">
    <source>
        <dbReference type="ARBA" id="ARBA00004141"/>
    </source>
</evidence>
<evidence type="ECO:0000256" key="3">
    <source>
        <dbReference type="ARBA" id="ARBA00022448"/>
    </source>
</evidence>
<feature type="transmembrane region" description="Helical" evidence="7">
    <location>
        <begin position="419"/>
        <end position="437"/>
    </location>
</feature>
<dbReference type="KEGG" id="mer:MMINT_07020"/>
<feature type="transmembrane region" description="Helical" evidence="7">
    <location>
        <begin position="321"/>
        <end position="344"/>
    </location>
</feature>
<comment type="similarity">
    <text evidence="2">Belongs to the major facilitator superfamily. Sugar transporter (TC 2.A.1.1) family.</text>
</comment>
<dbReference type="HOGENOM" id="CLU_001265_30_5_2"/>
<dbReference type="RefSeq" id="WP_020448594.1">
    <property type="nucleotide sequence ID" value="NC_021353.1"/>
</dbReference>
<feature type="transmembrane region" description="Helical" evidence="7">
    <location>
        <begin position="110"/>
        <end position="133"/>
    </location>
</feature>
<feature type="transmembrane region" description="Helical" evidence="7">
    <location>
        <begin position="253"/>
        <end position="277"/>
    </location>
</feature>
<feature type="domain" description="Major facilitator superfamily (MFS) profile" evidence="8">
    <location>
        <begin position="21"/>
        <end position="441"/>
    </location>
</feature>
<dbReference type="GO" id="GO:0016020">
    <property type="term" value="C:membrane"/>
    <property type="evidence" value="ECO:0007669"/>
    <property type="project" value="UniProtKB-SubCell"/>
</dbReference>
<dbReference type="PANTHER" id="PTHR48020">
    <property type="entry name" value="PROTON MYO-INOSITOL COTRANSPORTER"/>
    <property type="match status" value="1"/>
</dbReference>
<name>R9T646_METII</name>
<keyword evidence="10" id="KW-1185">Reference proteome</keyword>
<dbReference type="InParanoid" id="R9T646"/>
<dbReference type="InterPro" id="IPR005828">
    <property type="entry name" value="MFS_sugar_transport-like"/>
</dbReference>
<gene>
    <name evidence="9" type="ORF">MMINT_07020</name>
</gene>
<evidence type="ECO:0000256" key="5">
    <source>
        <dbReference type="ARBA" id="ARBA00022989"/>
    </source>
</evidence>
<dbReference type="PROSITE" id="PS00216">
    <property type="entry name" value="SUGAR_TRANSPORT_1"/>
    <property type="match status" value="2"/>
</dbReference>
<protein>
    <submittedName>
        <fullName evidence="9">D-xylose-proton symporter</fullName>
    </submittedName>
</protein>
<comment type="subcellular location">
    <subcellularLocation>
        <location evidence="1">Membrane</location>
        <topology evidence="1">Multi-pass membrane protein</topology>
    </subcellularLocation>
</comment>
<dbReference type="Pfam" id="PF00083">
    <property type="entry name" value="Sugar_tr"/>
    <property type="match status" value="1"/>
</dbReference>
<evidence type="ECO:0000256" key="6">
    <source>
        <dbReference type="ARBA" id="ARBA00023136"/>
    </source>
</evidence>
<dbReference type="EMBL" id="CP005934">
    <property type="protein sequence ID" value="AGN26069.1"/>
    <property type="molecule type" value="Genomic_DNA"/>
</dbReference>
<evidence type="ECO:0000313" key="9">
    <source>
        <dbReference type="EMBL" id="AGN26069.1"/>
    </source>
</evidence>
<feature type="transmembrane region" description="Helical" evidence="7">
    <location>
        <begin position="145"/>
        <end position="167"/>
    </location>
</feature>
<proteinExistence type="inferred from homology"/>
<dbReference type="STRING" id="1295009.MMINT_07020"/>
<dbReference type="AlphaFoldDB" id="R9T646"/>
<feature type="transmembrane region" description="Helical" evidence="7">
    <location>
        <begin position="387"/>
        <end position="413"/>
    </location>
</feature>
<keyword evidence="6 7" id="KW-0472">Membrane</keyword>
<feature type="transmembrane region" description="Helical" evidence="7">
    <location>
        <begin position="21"/>
        <end position="46"/>
    </location>
</feature>
<dbReference type="PANTHER" id="PTHR48020:SF12">
    <property type="entry name" value="PROTON MYO-INOSITOL COTRANSPORTER"/>
    <property type="match status" value="1"/>
</dbReference>
<feature type="transmembrane region" description="Helical" evidence="7">
    <location>
        <begin position="173"/>
        <end position="194"/>
    </location>
</feature>
<keyword evidence="5 7" id="KW-1133">Transmembrane helix</keyword>
<dbReference type="NCBIfam" id="TIGR00879">
    <property type="entry name" value="SP"/>
    <property type="match status" value="1"/>
</dbReference>
<reference evidence="9 10" key="1">
    <citation type="journal article" date="2013" name="Genome Announc.">
        <title>Genome sequence of 'Candidatus Methanomassiliicoccus intestinalis' Issoire-Mx1, a third thermoplasmatales-related methanogenic archaeon from human feces.</title>
        <authorList>
            <person name="Borrel G."/>
            <person name="Harris H.M."/>
            <person name="Parisot N."/>
            <person name="Gaci N."/>
            <person name="Tottey W."/>
            <person name="Mihajlovski A."/>
            <person name="Deane J."/>
            <person name="Gribaldo S."/>
            <person name="Bardot O."/>
            <person name="Peyretaillade E."/>
            <person name="Peyret P."/>
            <person name="O'Toole P.W."/>
            <person name="Brugere J.F."/>
        </authorList>
    </citation>
    <scope>NUCLEOTIDE SEQUENCE [LARGE SCALE GENOMIC DNA]</scope>
    <source>
        <strain evidence="9 10">Issoire-Mx1</strain>
    </source>
</reference>
<dbReference type="InterPro" id="IPR036259">
    <property type="entry name" value="MFS_trans_sf"/>
</dbReference>
<evidence type="ECO:0000256" key="7">
    <source>
        <dbReference type="SAM" id="Phobius"/>
    </source>
</evidence>
<dbReference type="Proteomes" id="UP000014070">
    <property type="component" value="Chromosome"/>
</dbReference>
<dbReference type="InterPro" id="IPR020846">
    <property type="entry name" value="MFS_dom"/>
</dbReference>
<feature type="transmembrane region" description="Helical" evidence="7">
    <location>
        <begin position="350"/>
        <end position="375"/>
    </location>
</feature>
<evidence type="ECO:0000256" key="2">
    <source>
        <dbReference type="ARBA" id="ARBA00010992"/>
    </source>
</evidence>
<accession>R9T646</accession>
<dbReference type="PRINTS" id="PR00171">
    <property type="entry name" value="SUGRTRNSPORT"/>
</dbReference>
<dbReference type="FunFam" id="1.20.1250.20:FF:000134">
    <property type="entry name" value="MFS sugar transporter protein"/>
    <property type="match status" value="1"/>
</dbReference>
<dbReference type="PROSITE" id="PS50850">
    <property type="entry name" value="MFS"/>
    <property type="match status" value="1"/>
</dbReference>
<evidence type="ECO:0000313" key="10">
    <source>
        <dbReference type="Proteomes" id="UP000014070"/>
    </source>
</evidence>
<evidence type="ECO:0000259" key="8">
    <source>
        <dbReference type="PROSITE" id="PS50850"/>
    </source>
</evidence>
<dbReference type="InterPro" id="IPR005829">
    <property type="entry name" value="Sugar_transporter_CS"/>
</dbReference>
<sequence>MKHSSQNSKKKLSIPPLAYAAAAVAAIGGILFGFDTGIISGAILFVQHDFSMTISERSWAVSMVLVGAIIGSASGGYLSDKLGRRKSIISSAALVVIGTIIITASPDVYLFFAGRFIIGTGIGVASFISPMYISEVAPKSIRGAMVSLNQLMVTVGILVAYMVSLYFSPSGNWRAMFFAAVIPAVALIIGMIVLPSSPRWLVFKGNVDKAMNVAERFTYDKEKADDAIRQMEIENKEQKNAKISELWSPSVRYVTIIGVMMAVLQQATGINTVIYFAPTIFEFAGYADATASIAASVGVGIVNVILTIVSIFLVDRVGRRPLLLVSLSGMILSLLGLSAVFSIGAASLGVYTAVFLMTYIASFAIGLGPIFWLLIAEIYPLRVRGKAMSVATVANWTSNFVISLTFLGLVSLLGTNTVFFMYAIVGVISLIFVLKLVPETKGLSLEEITKK</sequence>
<evidence type="ECO:0000256" key="4">
    <source>
        <dbReference type="ARBA" id="ARBA00022692"/>
    </source>
</evidence>
<dbReference type="SUPFAM" id="SSF103473">
    <property type="entry name" value="MFS general substrate transporter"/>
    <property type="match status" value="1"/>
</dbReference>
<feature type="transmembrane region" description="Helical" evidence="7">
    <location>
        <begin position="87"/>
        <end position="104"/>
    </location>
</feature>
<feature type="transmembrane region" description="Helical" evidence="7">
    <location>
        <begin position="289"/>
        <end position="314"/>
    </location>
</feature>
<dbReference type="GO" id="GO:0022857">
    <property type="term" value="F:transmembrane transporter activity"/>
    <property type="evidence" value="ECO:0007669"/>
    <property type="project" value="InterPro"/>
</dbReference>
<feature type="transmembrane region" description="Helical" evidence="7">
    <location>
        <begin position="58"/>
        <end position="78"/>
    </location>
</feature>